<gene>
    <name evidence="1" type="ORF">BN2614_LOCUS2</name>
</gene>
<proteinExistence type="predicted"/>
<name>A0A9X9LLN0_GULGU</name>
<dbReference type="Proteomes" id="UP000269945">
    <property type="component" value="Unassembled WGS sequence"/>
</dbReference>
<reference evidence="1 2" key="1">
    <citation type="submission" date="2018-10" db="EMBL/GenBank/DDBJ databases">
        <authorList>
            <person name="Ekblom R."/>
            <person name="Jareborg N."/>
        </authorList>
    </citation>
    <scope>NUCLEOTIDE SEQUENCE [LARGE SCALE GENOMIC DNA]</scope>
    <source>
        <tissue evidence="1">Muscle</tissue>
    </source>
</reference>
<keyword evidence="2" id="KW-1185">Reference proteome</keyword>
<dbReference type="EMBL" id="CYRY02007233">
    <property type="protein sequence ID" value="VCW76352.1"/>
    <property type="molecule type" value="Genomic_DNA"/>
</dbReference>
<accession>A0A9X9LLN0</accession>
<protein>
    <submittedName>
        <fullName evidence="1">Uncharacterized protein</fullName>
    </submittedName>
</protein>
<organism evidence="1 2">
    <name type="scientific">Gulo gulo</name>
    <name type="common">Wolverine</name>
    <name type="synonym">Gluton</name>
    <dbReference type="NCBI Taxonomy" id="48420"/>
    <lineage>
        <taxon>Eukaryota</taxon>
        <taxon>Metazoa</taxon>
        <taxon>Chordata</taxon>
        <taxon>Craniata</taxon>
        <taxon>Vertebrata</taxon>
        <taxon>Euteleostomi</taxon>
        <taxon>Mammalia</taxon>
        <taxon>Eutheria</taxon>
        <taxon>Laurasiatheria</taxon>
        <taxon>Carnivora</taxon>
        <taxon>Caniformia</taxon>
        <taxon>Musteloidea</taxon>
        <taxon>Mustelidae</taxon>
        <taxon>Guloninae</taxon>
        <taxon>Gulo</taxon>
    </lineage>
</organism>
<dbReference type="AlphaFoldDB" id="A0A9X9LLN0"/>
<comment type="caution">
    <text evidence="1">The sequence shown here is derived from an EMBL/GenBank/DDBJ whole genome shotgun (WGS) entry which is preliminary data.</text>
</comment>
<sequence length="73" mass="8317">MVSLRCAYNHVFDKVSVSSRINDGHIKFLGLEFPQGNISSDISFMFSFQFIQDPITLEGAPSHLSNLLLKFFY</sequence>
<evidence type="ECO:0000313" key="1">
    <source>
        <dbReference type="EMBL" id="VCW76352.1"/>
    </source>
</evidence>
<evidence type="ECO:0000313" key="2">
    <source>
        <dbReference type="Proteomes" id="UP000269945"/>
    </source>
</evidence>